<name>A0A0R2UHG5_9GAMM</name>
<evidence type="ECO:0000256" key="2">
    <source>
        <dbReference type="ARBA" id="ARBA00023002"/>
    </source>
</evidence>
<comment type="similarity">
    <text evidence="1">Belongs to the short-chain dehydrogenases/reductases (SDR) family.</text>
</comment>
<dbReference type="PRINTS" id="PR00081">
    <property type="entry name" value="GDHRDH"/>
</dbReference>
<evidence type="ECO:0000256" key="1">
    <source>
        <dbReference type="ARBA" id="ARBA00006484"/>
    </source>
</evidence>
<dbReference type="PANTHER" id="PTHR44196">
    <property type="entry name" value="DEHYDROGENASE/REDUCTASE SDR FAMILY MEMBER 7B"/>
    <property type="match status" value="1"/>
</dbReference>
<gene>
    <name evidence="3" type="ORF">ABS24_03400</name>
</gene>
<accession>A0A0R2UHG5</accession>
<evidence type="ECO:0008006" key="5">
    <source>
        <dbReference type="Google" id="ProtNLM"/>
    </source>
</evidence>
<dbReference type="Gene3D" id="3.40.50.720">
    <property type="entry name" value="NAD(P)-binding Rossmann-like Domain"/>
    <property type="match status" value="1"/>
</dbReference>
<evidence type="ECO:0000313" key="3">
    <source>
        <dbReference type="EMBL" id="KRO96891.1"/>
    </source>
</evidence>
<dbReference type="InterPro" id="IPR036291">
    <property type="entry name" value="NAD(P)-bd_dom_sf"/>
</dbReference>
<comment type="caution">
    <text evidence="3">The sequence shown here is derived from an EMBL/GenBank/DDBJ whole genome shotgun (WGS) entry which is preliminary data.</text>
</comment>
<evidence type="ECO:0000313" key="4">
    <source>
        <dbReference type="Proteomes" id="UP000051213"/>
    </source>
</evidence>
<reference evidence="3 4" key="1">
    <citation type="submission" date="2015-10" db="EMBL/GenBank/DDBJ databases">
        <title>Metagenome-Assembled Genomes uncover a global brackish microbiome.</title>
        <authorList>
            <person name="Hugerth L.W."/>
            <person name="Larsson J."/>
            <person name="Alneberg J."/>
            <person name="Lindh M.V."/>
            <person name="Legrand C."/>
            <person name="Pinhassi J."/>
            <person name="Andersson A.F."/>
        </authorList>
    </citation>
    <scope>NUCLEOTIDE SEQUENCE [LARGE SCALE GENOMIC DNA]</scope>
    <source>
        <strain evidence="3">BACL26 MAG-121220-bin70</strain>
    </source>
</reference>
<dbReference type="Pfam" id="PF00106">
    <property type="entry name" value="adh_short"/>
    <property type="match status" value="1"/>
</dbReference>
<proteinExistence type="inferred from homology"/>
<dbReference type="EMBL" id="LICA01000029">
    <property type="protein sequence ID" value="KRO96891.1"/>
    <property type="molecule type" value="Genomic_DNA"/>
</dbReference>
<dbReference type="PANTHER" id="PTHR44196:SF3">
    <property type="entry name" value="SHORT CHAIN DEHYDROGENASE FAMILY PROTEIN"/>
    <property type="match status" value="1"/>
</dbReference>
<dbReference type="GO" id="GO:0016491">
    <property type="term" value="F:oxidoreductase activity"/>
    <property type="evidence" value="ECO:0007669"/>
    <property type="project" value="UniProtKB-KW"/>
</dbReference>
<keyword evidence="2" id="KW-0560">Oxidoreductase</keyword>
<dbReference type="SUPFAM" id="SSF51735">
    <property type="entry name" value="NAD(P)-binding Rossmann-fold domains"/>
    <property type="match status" value="1"/>
</dbReference>
<dbReference type="Proteomes" id="UP000051213">
    <property type="component" value="Unassembled WGS sequence"/>
</dbReference>
<organism evidence="3 4">
    <name type="scientific">SAR92 bacterium BACL26 MAG-121220-bin70</name>
    <dbReference type="NCBI Taxonomy" id="1655626"/>
    <lineage>
        <taxon>Bacteria</taxon>
        <taxon>Pseudomonadati</taxon>
        <taxon>Pseudomonadota</taxon>
        <taxon>Gammaproteobacteria</taxon>
        <taxon>Cellvibrionales</taxon>
        <taxon>Porticoccaceae</taxon>
        <taxon>SAR92 clade</taxon>
    </lineage>
</organism>
<dbReference type="AlphaFoldDB" id="A0A0R2UHG5"/>
<protein>
    <recommendedName>
        <fullName evidence="5">Oxidoreductase</fullName>
    </recommendedName>
</protein>
<sequence length="238" mass="25908">MKQAIIVGASSGIGYELAIQLAALGYQLGLMARREDRLNELSDLLPGDHFVQATDLTDANSARAQLASLIIQMGDVELIVVNSGVGASEKKLDWTVESEMIDVNVRGFTAMSMDAMNYFVQRGGGHLVGVSSIAAHFSGGLALTYHATKAFVSSYLNGMRSRAARSGLPITITTVEPGFIDTPMLETKPMWTAPVEKAVAQMVKAIINKKDHVYITKRWAVVAGMFYILPNWLIRKFV</sequence>
<dbReference type="InterPro" id="IPR002347">
    <property type="entry name" value="SDR_fam"/>
</dbReference>
<dbReference type="GO" id="GO:0016020">
    <property type="term" value="C:membrane"/>
    <property type="evidence" value="ECO:0007669"/>
    <property type="project" value="TreeGrafter"/>
</dbReference>